<dbReference type="OrthoDB" id="305792at2759"/>
<dbReference type="Pfam" id="PF13923">
    <property type="entry name" value="zf-C3HC4_2"/>
    <property type="match status" value="1"/>
</dbReference>
<dbReference type="AlphaFoldDB" id="A0A8S1LWM4"/>
<proteinExistence type="predicted"/>
<dbReference type="GO" id="GO:0008270">
    <property type="term" value="F:zinc ion binding"/>
    <property type="evidence" value="ECO:0007669"/>
    <property type="project" value="UniProtKB-KW"/>
</dbReference>
<sequence length="354" mass="41121">MNNSTPIPKFFQQEFECSLCLTFFTNPITIPCGHTFCKECISNAVKQIPRCPTQNLLIKSTVDELKKSLNLDNNLQNQQIQNLSENNDLTQKLIILYTSEVIIPYQYQRIELDTEQFKSFPKNQELIKQIFSNIKKFVIAFKSKQNYDIGFLAQLQLVQIIKGKILAQILTDDIVQVSNKEPTEFQLSNEGQITYTLPIISAKILQEEYIDLNDNDTTYQISSLIQQIQEVLSPFIIQLSNTQNELSKYLHQSGLFMYLKLQLEKDWKSLKRLSFLLPSLLNIDRVQKNNILSQNNCIQRLILINKSIQKFKNTSNPMVVFTTNRRSNGKGLLNQFWLIAIPIMLAYLYTKLQF</sequence>
<dbReference type="PROSITE" id="PS00518">
    <property type="entry name" value="ZF_RING_1"/>
    <property type="match status" value="1"/>
</dbReference>
<name>A0A8S1LWM4_9CILI</name>
<evidence type="ECO:0000259" key="5">
    <source>
        <dbReference type="PROSITE" id="PS50089"/>
    </source>
</evidence>
<accession>A0A8S1LWM4</accession>
<evidence type="ECO:0000256" key="2">
    <source>
        <dbReference type="ARBA" id="ARBA00022771"/>
    </source>
</evidence>
<dbReference type="SMART" id="SM00184">
    <property type="entry name" value="RING"/>
    <property type="match status" value="1"/>
</dbReference>
<dbReference type="InterPro" id="IPR017907">
    <property type="entry name" value="Znf_RING_CS"/>
</dbReference>
<keyword evidence="7" id="KW-1185">Reference proteome</keyword>
<keyword evidence="2 4" id="KW-0863">Zinc-finger</keyword>
<gene>
    <name evidence="6" type="ORF">PSON_ATCC_30995.1.T0280155</name>
</gene>
<evidence type="ECO:0000256" key="4">
    <source>
        <dbReference type="PROSITE-ProRule" id="PRU00175"/>
    </source>
</evidence>
<comment type="caution">
    <text evidence="6">The sequence shown here is derived from an EMBL/GenBank/DDBJ whole genome shotgun (WGS) entry which is preliminary data.</text>
</comment>
<evidence type="ECO:0000313" key="7">
    <source>
        <dbReference type="Proteomes" id="UP000692954"/>
    </source>
</evidence>
<organism evidence="6 7">
    <name type="scientific">Paramecium sonneborni</name>
    <dbReference type="NCBI Taxonomy" id="65129"/>
    <lineage>
        <taxon>Eukaryota</taxon>
        <taxon>Sar</taxon>
        <taxon>Alveolata</taxon>
        <taxon>Ciliophora</taxon>
        <taxon>Intramacronucleata</taxon>
        <taxon>Oligohymenophorea</taxon>
        <taxon>Peniculida</taxon>
        <taxon>Parameciidae</taxon>
        <taxon>Paramecium</taxon>
    </lineage>
</organism>
<dbReference type="Proteomes" id="UP000692954">
    <property type="component" value="Unassembled WGS sequence"/>
</dbReference>
<evidence type="ECO:0000313" key="6">
    <source>
        <dbReference type="EMBL" id="CAD8071629.1"/>
    </source>
</evidence>
<evidence type="ECO:0000256" key="3">
    <source>
        <dbReference type="ARBA" id="ARBA00022833"/>
    </source>
</evidence>
<feature type="domain" description="RING-type" evidence="5">
    <location>
        <begin position="17"/>
        <end position="55"/>
    </location>
</feature>
<dbReference type="InterPro" id="IPR001841">
    <property type="entry name" value="Znf_RING"/>
</dbReference>
<protein>
    <recommendedName>
        <fullName evidence="5">RING-type domain-containing protein</fullName>
    </recommendedName>
</protein>
<reference evidence="6" key="1">
    <citation type="submission" date="2021-01" db="EMBL/GenBank/DDBJ databases">
        <authorList>
            <consortium name="Genoscope - CEA"/>
            <person name="William W."/>
        </authorList>
    </citation>
    <scope>NUCLEOTIDE SEQUENCE</scope>
</reference>
<keyword evidence="1" id="KW-0479">Metal-binding</keyword>
<evidence type="ECO:0000256" key="1">
    <source>
        <dbReference type="ARBA" id="ARBA00022723"/>
    </source>
</evidence>
<dbReference type="EMBL" id="CAJJDN010000028">
    <property type="protein sequence ID" value="CAD8071629.1"/>
    <property type="molecule type" value="Genomic_DNA"/>
</dbReference>
<dbReference type="PANTHER" id="PTHR23327">
    <property type="entry name" value="RING FINGER PROTEIN 127"/>
    <property type="match status" value="1"/>
</dbReference>
<dbReference type="PANTHER" id="PTHR23327:SF51">
    <property type="entry name" value="TRANSCRIPTIONAL REGULATOR OF YEAST FORM ADHERENCE 3"/>
    <property type="match status" value="1"/>
</dbReference>
<keyword evidence="3" id="KW-0862">Zinc</keyword>
<dbReference type="PROSITE" id="PS50089">
    <property type="entry name" value="ZF_RING_2"/>
    <property type="match status" value="1"/>
</dbReference>